<accession>A0AAD7BDU8</accession>
<feature type="region of interest" description="Disordered" evidence="1">
    <location>
        <begin position="80"/>
        <end position="104"/>
    </location>
</feature>
<keyword evidence="3" id="KW-1185">Reference proteome</keyword>
<comment type="caution">
    <text evidence="2">The sequence shown here is derived from an EMBL/GenBank/DDBJ whole genome shotgun (WGS) entry which is preliminary data.</text>
</comment>
<dbReference type="EMBL" id="JARKIF010000019">
    <property type="protein sequence ID" value="KAJ7618444.1"/>
    <property type="molecule type" value="Genomic_DNA"/>
</dbReference>
<evidence type="ECO:0000313" key="2">
    <source>
        <dbReference type="EMBL" id="KAJ7618444.1"/>
    </source>
</evidence>
<evidence type="ECO:0000313" key="3">
    <source>
        <dbReference type="Proteomes" id="UP001221142"/>
    </source>
</evidence>
<name>A0AAD7BDU8_9AGAR</name>
<sequence length="122" mass="13657">MFLIDSTRDPEGNELVLEMTNLRWGIQTVKLKIQEMIFSGRKTTQCGVILFGSNIVNKNQGDYERVEEYIPIAHPTAETHASLDAIQPTGDAGDDPEQLPGKKWTRNIVMITDGENPIDDTL</sequence>
<gene>
    <name evidence="2" type="ORF">FB45DRAFT_840231</name>
</gene>
<protein>
    <recommendedName>
        <fullName evidence="4">VWFA domain-containing protein</fullName>
    </recommendedName>
</protein>
<dbReference type="AlphaFoldDB" id="A0AAD7BDU8"/>
<proteinExistence type="predicted"/>
<organism evidence="2 3">
    <name type="scientific">Roridomyces roridus</name>
    <dbReference type="NCBI Taxonomy" id="1738132"/>
    <lineage>
        <taxon>Eukaryota</taxon>
        <taxon>Fungi</taxon>
        <taxon>Dikarya</taxon>
        <taxon>Basidiomycota</taxon>
        <taxon>Agaricomycotina</taxon>
        <taxon>Agaricomycetes</taxon>
        <taxon>Agaricomycetidae</taxon>
        <taxon>Agaricales</taxon>
        <taxon>Marasmiineae</taxon>
        <taxon>Mycenaceae</taxon>
        <taxon>Roridomyces</taxon>
    </lineage>
</organism>
<dbReference type="Gene3D" id="3.40.50.410">
    <property type="entry name" value="von Willebrand factor, type A domain"/>
    <property type="match status" value="1"/>
</dbReference>
<evidence type="ECO:0000256" key="1">
    <source>
        <dbReference type="SAM" id="MobiDB-lite"/>
    </source>
</evidence>
<dbReference type="InterPro" id="IPR036465">
    <property type="entry name" value="vWFA_dom_sf"/>
</dbReference>
<evidence type="ECO:0008006" key="4">
    <source>
        <dbReference type="Google" id="ProtNLM"/>
    </source>
</evidence>
<dbReference type="Proteomes" id="UP001221142">
    <property type="component" value="Unassembled WGS sequence"/>
</dbReference>
<reference evidence="2" key="1">
    <citation type="submission" date="2023-03" db="EMBL/GenBank/DDBJ databases">
        <title>Massive genome expansion in bonnet fungi (Mycena s.s.) driven by repeated elements and novel gene families across ecological guilds.</title>
        <authorList>
            <consortium name="Lawrence Berkeley National Laboratory"/>
            <person name="Harder C.B."/>
            <person name="Miyauchi S."/>
            <person name="Viragh M."/>
            <person name="Kuo A."/>
            <person name="Thoen E."/>
            <person name="Andreopoulos B."/>
            <person name="Lu D."/>
            <person name="Skrede I."/>
            <person name="Drula E."/>
            <person name="Henrissat B."/>
            <person name="Morin E."/>
            <person name="Kohler A."/>
            <person name="Barry K."/>
            <person name="LaButti K."/>
            <person name="Morin E."/>
            <person name="Salamov A."/>
            <person name="Lipzen A."/>
            <person name="Mereny Z."/>
            <person name="Hegedus B."/>
            <person name="Baldrian P."/>
            <person name="Stursova M."/>
            <person name="Weitz H."/>
            <person name="Taylor A."/>
            <person name="Grigoriev I.V."/>
            <person name="Nagy L.G."/>
            <person name="Martin F."/>
            <person name="Kauserud H."/>
        </authorList>
    </citation>
    <scope>NUCLEOTIDE SEQUENCE</scope>
    <source>
        <strain evidence="2">9284</strain>
    </source>
</reference>
<dbReference type="SUPFAM" id="SSF53300">
    <property type="entry name" value="vWA-like"/>
    <property type="match status" value="1"/>
</dbReference>